<dbReference type="AlphaFoldDB" id="A0A5J4KME8"/>
<evidence type="ECO:0000313" key="1">
    <source>
        <dbReference type="EMBL" id="GER89055.1"/>
    </source>
</evidence>
<gene>
    <name evidence="1" type="ORF">KDW_32170</name>
</gene>
<protein>
    <submittedName>
        <fullName evidence="1">Uncharacterized protein</fullName>
    </submittedName>
</protein>
<dbReference type="EMBL" id="BKZW01000001">
    <property type="protein sequence ID" value="GER89055.1"/>
    <property type="molecule type" value="Genomic_DNA"/>
</dbReference>
<keyword evidence="2" id="KW-1185">Reference proteome</keyword>
<sequence length="76" mass="8555">MLNNHYQKKIKATMSYKDIYDPLQHMLKTHSAVIETLAETWLALGVLWSGKGLGAALFITSLPQVPVNLMNRRSSL</sequence>
<organism evidence="1 2">
    <name type="scientific">Dictyobacter vulcani</name>
    <dbReference type="NCBI Taxonomy" id="2607529"/>
    <lineage>
        <taxon>Bacteria</taxon>
        <taxon>Bacillati</taxon>
        <taxon>Chloroflexota</taxon>
        <taxon>Ktedonobacteria</taxon>
        <taxon>Ktedonobacterales</taxon>
        <taxon>Dictyobacteraceae</taxon>
        <taxon>Dictyobacter</taxon>
    </lineage>
</organism>
<reference evidence="1 2" key="1">
    <citation type="submission" date="2019-10" db="EMBL/GenBank/DDBJ databases">
        <title>Dictyobacter vulcani sp. nov., within the class Ktedonobacteria, isolated from soil of volcanic Mt. Zao.</title>
        <authorList>
            <person name="Zheng Y."/>
            <person name="Wang C.M."/>
            <person name="Sakai Y."/>
            <person name="Abe K."/>
            <person name="Yokota A."/>
            <person name="Yabe S."/>
        </authorList>
    </citation>
    <scope>NUCLEOTIDE SEQUENCE [LARGE SCALE GENOMIC DNA]</scope>
    <source>
        <strain evidence="1 2">W12</strain>
    </source>
</reference>
<evidence type="ECO:0000313" key="2">
    <source>
        <dbReference type="Proteomes" id="UP000326912"/>
    </source>
</evidence>
<proteinExistence type="predicted"/>
<comment type="caution">
    <text evidence="1">The sequence shown here is derived from an EMBL/GenBank/DDBJ whole genome shotgun (WGS) entry which is preliminary data.</text>
</comment>
<dbReference type="Proteomes" id="UP000326912">
    <property type="component" value="Unassembled WGS sequence"/>
</dbReference>
<accession>A0A5J4KME8</accession>
<name>A0A5J4KME8_9CHLR</name>